<evidence type="ECO:0000313" key="3">
    <source>
        <dbReference type="Proteomes" id="UP000015354"/>
    </source>
</evidence>
<feature type="region of interest" description="Disordered" evidence="1">
    <location>
        <begin position="131"/>
        <end position="239"/>
    </location>
</feature>
<evidence type="ECO:0000313" key="2">
    <source>
        <dbReference type="EMBL" id="EPY15296.1"/>
    </source>
</evidence>
<protein>
    <submittedName>
        <fullName evidence="2">Mucin-associated surface protein (MASP)</fullName>
    </submittedName>
</protein>
<feature type="compositionally biased region" description="Polar residues" evidence="1">
    <location>
        <begin position="210"/>
        <end position="225"/>
    </location>
</feature>
<feature type="compositionally biased region" description="Basic and acidic residues" evidence="1">
    <location>
        <begin position="150"/>
        <end position="179"/>
    </location>
</feature>
<dbReference type="AlphaFoldDB" id="S9UKU4"/>
<organism evidence="2 3">
    <name type="scientific">Strigomonas culicis</name>
    <dbReference type="NCBI Taxonomy" id="28005"/>
    <lineage>
        <taxon>Eukaryota</taxon>
        <taxon>Discoba</taxon>
        <taxon>Euglenozoa</taxon>
        <taxon>Kinetoplastea</taxon>
        <taxon>Metakinetoplastina</taxon>
        <taxon>Trypanosomatida</taxon>
        <taxon>Trypanosomatidae</taxon>
        <taxon>Strigomonadinae</taxon>
        <taxon>Strigomonas</taxon>
    </lineage>
</organism>
<feature type="region of interest" description="Disordered" evidence="1">
    <location>
        <begin position="254"/>
        <end position="280"/>
    </location>
</feature>
<feature type="compositionally biased region" description="Basic and acidic residues" evidence="1">
    <location>
        <begin position="189"/>
        <end position="206"/>
    </location>
</feature>
<feature type="compositionally biased region" description="Low complexity" evidence="1">
    <location>
        <begin position="131"/>
        <end position="140"/>
    </location>
</feature>
<gene>
    <name evidence="2" type="ORF">STCU_12147</name>
</gene>
<keyword evidence="3" id="KW-1185">Reference proteome</keyword>
<proteinExistence type="predicted"/>
<dbReference type="EMBL" id="ATMH01012243">
    <property type="protein sequence ID" value="EPY15296.1"/>
    <property type="molecule type" value="Genomic_DNA"/>
</dbReference>
<name>S9UKU4_9TRYP</name>
<accession>S9UKU4</accession>
<reference evidence="2 3" key="1">
    <citation type="journal article" date="2013" name="PLoS ONE">
        <title>Predicting the Proteins of Angomonas deanei, Strigomonas culicis and Their Respective Endosymbionts Reveals New Aspects of the Trypanosomatidae Family.</title>
        <authorList>
            <person name="Motta M.C."/>
            <person name="Martins A.C."/>
            <person name="de Souza S.S."/>
            <person name="Catta-Preta C.M."/>
            <person name="Silva R."/>
            <person name="Klein C.C."/>
            <person name="de Almeida L.G."/>
            <person name="de Lima Cunha O."/>
            <person name="Ciapina L.P."/>
            <person name="Brocchi M."/>
            <person name="Colabardini A.C."/>
            <person name="de Araujo Lima B."/>
            <person name="Machado C.R."/>
            <person name="de Almeida Soares C.M."/>
            <person name="Probst C.M."/>
            <person name="de Menezes C.B."/>
            <person name="Thompson C.E."/>
            <person name="Bartholomeu D.C."/>
            <person name="Gradia D.F."/>
            <person name="Pavoni D.P."/>
            <person name="Grisard E.C."/>
            <person name="Fantinatti-Garboggini F."/>
            <person name="Marchini F.K."/>
            <person name="Rodrigues-Luiz G.F."/>
            <person name="Wagner G."/>
            <person name="Goldman G.H."/>
            <person name="Fietto J.L."/>
            <person name="Elias M.C."/>
            <person name="Goldman M.H."/>
            <person name="Sagot M.F."/>
            <person name="Pereira M."/>
            <person name="Stoco P.H."/>
            <person name="de Mendonca-Neto R.P."/>
            <person name="Teixeira S.M."/>
            <person name="Maciel T.E."/>
            <person name="de Oliveira Mendes T.A."/>
            <person name="Urmenyi T.P."/>
            <person name="de Souza W."/>
            <person name="Schenkman S."/>
            <person name="de Vasconcelos A.T."/>
        </authorList>
    </citation>
    <scope>NUCLEOTIDE SEQUENCE [LARGE SCALE GENOMIC DNA]</scope>
</reference>
<dbReference type="OrthoDB" id="264011at2759"/>
<feature type="region of interest" description="Disordered" evidence="1">
    <location>
        <begin position="86"/>
        <end position="112"/>
    </location>
</feature>
<dbReference type="Proteomes" id="UP000015354">
    <property type="component" value="Unassembled WGS sequence"/>
</dbReference>
<feature type="compositionally biased region" description="Low complexity" evidence="1">
    <location>
        <begin position="86"/>
        <end position="99"/>
    </location>
</feature>
<feature type="region of interest" description="Disordered" evidence="1">
    <location>
        <begin position="330"/>
        <end position="349"/>
    </location>
</feature>
<sequence length="420" mass="44519">MDVCPLCLEDVVADERYHTPCMQCAWCQAFVHTGDAAAHRCAGAELAQGAPPATALRGELQAAVEPFARYAAARLAEQDADAEPRAPAHATAAVAVRPPLEAPGPPRPIHRKRSEVEAILAARAARAARAAAAAAVEPPTAATPPPTEAPRQRRPYDWRVRPEDASAEAKQEGTDEVPRVRRAYRKRVRPEDVSAEAKQEGMKVEELTDSGATTREASRTPASEETPSRPRRIHRKRSEVEAILAGRAARAARAAAAAALEPPTADTPGRPYHGEVPSRPRRINRKNSEVDAIMAARAARSATAAPAVAAQPTKEPHRDAVKEAVPPVRSAAGATGAPGGAGPGGAPPSWQLRITAVSAEAVAELSRVERDMQQTLRRCPVEAEGGALAVCTARLGTRLSAEKWAERARELGLLASVRLC</sequence>
<comment type="caution">
    <text evidence="2">The sequence shown here is derived from an EMBL/GenBank/DDBJ whole genome shotgun (WGS) entry which is preliminary data.</text>
</comment>
<evidence type="ECO:0000256" key="1">
    <source>
        <dbReference type="SAM" id="MobiDB-lite"/>
    </source>
</evidence>